<accession>A0A3S4F5A2</accession>
<gene>
    <name evidence="1" type="ORF">TT172_LOCUS7348</name>
</gene>
<dbReference type="EMBL" id="OUUZ01000013">
    <property type="protein sequence ID" value="SPQ24929.1"/>
    <property type="molecule type" value="Genomic_DNA"/>
</dbReference>
<name>A0A3S4F5A2_9PEZI</name>
<organism evidence="1 2">
    <name type="scientific">Thermothielavioides terrestris</name>
    <dbReference type="NCBI Taxonomy" id="2587410"/>
    <lineage>
        <taxon>Eukaryota</taxon>
        <taxon>Fungi</taxon>
        <taxon>Dikarya</taxon>
        <taxon>Ascomycota</taxon>
        <taxon>Pezizomycotina</taxon>
        <taxon>Sordariomycetes</taxon>
        <taxon>Sordariomycetidae</taxon>
        <taxon>Sordariales</taxon>
        <taxon>Chaetomiaceae</taxon>
        <taxon>Thermothielavioides</taxon>
    </lineage>
</organism>
<evidence type="ECO:0000313" key="1">
    <source>
        <dbReference type="EMBL" id="SPQ24929.1"/>
    </source>
</evidence>
<sequence>MSPKRKTRGSEL</sequence>
<protein>
    <submittedName>
        <fullName evidence="1">Fe907f80-6116-4bdc-a69b-50a96b037180</fullName>
    </submittedName>
</protein>
<reference evidence="1 2" key="1">
    <citation type="submission" date="2018-04" db="EMBL/GenBank/DDBJ databases">
        <authorList>
            <person name="Huttner S."/>
            <person name="Dainat J."/>
        </authorList>
    </citation>
    <scope>NUCLEOTIDE SEQUENCE [LARGE SCALE GENOMIC DNA]</scope>
</reference>
<proteinExistence type="predicted"/>
<dbReference type="Proteomes" id="UP000289323">
    <property type="component" value="Unassembled WGS sequence"/>
</dbReference>
<evidence type="ECO:0000313" key="2">
    <source>
        <dbReference type="Proteomes" id="UP000289323"/>
    </source>
</evidence>